<gene>
    <name evidence="5" type="ORF">RJ640_027598</name>
</gene>
<dbReference type="Pfam" id="PF00201">
    <property type="entry name" value="UDPGT"/>
    <property type="match status" value="1"/>
</dbReference>
<dbReference type="Gene3D" id="3.40.50.2000">
    <property type="entry name" value="Glycogen Phosphorylase B"/>
    <property type="match status" value="2"/>
</dbReference>
<dbReference type="PROSITE" id="PS00375">
    <property type="entry name" value="UDPGT"/>
    <property type="match status" value="1"/>
</dbReference>
<dbReference type="InterPro" id="IPR002213">
    <property type="entry name" value="UDP_glucos_trans"/>
</dbReference>
<organism evidence="5 6">
    <name type="scientific">Escallonia rubra</name>
    <dbReference type="NCBI Taxonomy" id="112253"/>
    <lineage>
        <taxon>Eukaryota</taxon>
        <taxon>Viridiplantae</taxon>
        <taxon>Streptophyta</taxon>
        <taxon>Embryophyta</taxon>
        <taxon>Tracheophyta</taxon>
        <taxon>Spermatophyta</taxon>
        <taxon>Magnoliopsida</taxon>
        <taxon>eudicotyledons</taxon>
        <taxon>Gunneridae</taxon>
        <taxon>Pentapetalae</taxon>
        <taxon>asterids</taxon>
        <taxon>campanulids</taxon>
        <taxon>Escalloniales</taxon>
        <taxon>Escalloniaceae</taxon>
        <taxon>Escallonia</taxon>
    </lineage>
</organism>
<keyword evidence="3" id="KW-0328">Glycosyltransferase</keyword>
<evidence type="ECO:0000256" key="2">
    <source>
        <dbReference type="ARBA" id="ARBA00022679"/>
    </source>
</evidence>
<evidence type="ECO:0000313" key="6">
    <source>
        <dbReference type="Proteomes" id="UP001187471"/>
    </source>
</evidence>
<evidence type="ECO:0000256" key="4">
    <source>
        <dbReference type="RuleBase" id="RU362057"/>
    </source>
</evidence>
<dbReference type="PANTHER" id="PTHR48048:SF72">
    <property type="entry name" value="GLYCOSYLTRANSFERASE"/>
    <property type="match status" value="1"/>
</dbReference>
<reference evidence="5" key="1">
    <citation type="submission" date="2022-12" db="EMBL/GenBank/DDBJ databases">
        <title>Draft genome assemblies for two species of Escallonia (Escalloniales).</title>
        <authorList>
            <person name="Chanderbali A."/>
            <person name="Dervinis C."/>
            <person name="Anghel I."/>
            <person name="Soltis D."/>
            <person name="Soltis P."/>
            <person name="Zapata F."/>
        </authorList>
    </citation>
    <scope>NUCLEOTIDE SEQUENCE</scope>
    <source>
        <strain evidence="5">UCBG92.1500</strain>
        <tissue evidence="5">Leaf</tissue>
    </source>
</reference>
<dbReference type="CDD" id="cd03784">
    <property type="entry name" value="GT1_Gtf-like"/>
    <property type="match status" value="1"/>
</dbReference>
<comment type="similarity">
    <text evidence="1 3">Belongs to the UDP-glycosyltransferase family.</text>
</comment>
<evidence type="ECO:0000313" key="5">
    <source>
        <dbReference type="EMBL" id="KAK2976514.1"/>
    </source>
</evidence>
<dbReference type="SUPFAM" id="SSF53756">
    <property type="entry name" value="UDP-Glycosyltransferase/glycogen phosphorylase"/>
    <property type="match status" value="1"/>
</dbReference>
<dbReference type="EC" id="2.4.1.-" evidence="4"/>
<accession>A0AA88U9Q2</accession>
<dbReference type="Proteomes" id="UP001187471">
    <property type="component" value="Unassembled WGS sequence"/>
</dbReference>
<comment type="caution">
    <text evidence="5">The sequence shown here is derived from an EMBL/GenBank/DDBJ whole genome shotgun (WGS) entry which is preliminary data.</text>
</comment>
<sequence>MVRTHRPLAKKAYGSLDQLLTARQAGPYHACPVVTAAETILYVCVAIMAALNSIYFKKPPLQPIWGMWPEKRKHINMKTAELVFIPFSAAGHLMPVVESAKLLLKRDHRLFVTVLIMKMPMDTGVTDYTQSLYRDSTDRLKLVELPQADNILELVRLPPFAFLSAFISSQMTQVRSFIADTKNRPGSTPLAGIVIDMLNTAMIDVANEFKLPTYVFYISSAAFLGITSDLESLSDQHGQDVTELSDDNSCDKELSFPSFFNPVPSKVLPSVVLDKEGGSTTQMSMSKRLRETKGIMINTFLELEPHALKYLSDDEKTPPVYSVGPVLNVKGGGDGPSTCHSEYSDDPVISWLDDQPPSSVVFLCFGSMGTFDGGQVKEIANALERSGHRFLWTLRRPAAGESQNPEEVFPQGFLERTTGVGKVVGWAPQKEVLSHSAVGGFVSHCGWNSILESVWYGVPMATWPMFGDQQILAFEMVKELEMAVEIKLDYRKEFLSTSTTAMVVTSEEIESGIRRLMDSGNERRKKVKEMKEKSRTAVLEGGSSYASLGRLIEDIMDNIPQPV</sequence>
<dbReference type="FunFam" id="3.40.50.2000:FF:000056">
    <property type="entry name" value="Glycosyltransferase"/>
    <property type="match status" value="1"/>
</dbReference>
<protein>
    <recommendedName>
        <fullName evidence="4">Glycosyltransferase</fullName>
        <ecNumber evidence="4">2.4.1.-</ecNumber>
    </recommendedName>
</protein>
<evidence type="ECO:0000256" key="3">
    <source>
        <dbReference type="RuleBase" id="RU003718"/>
    </source>
</evidence>
<dbReference type="GO" id="GO:0035251">
    <property type="term" value="F:UDP-glucosyltransferase activity"/>
    <property type="evidence" value="ECO:0007669"/>
    <property type="project" value="InterPro"/>
</dbReference>
<dbReference type="PANTHER" id="PTHR48048">
    <property type="entry name" value="GLYCOSYLTRANSFERASE"/>
    <property type="match status" value="1"/>
</dbReference>
<proteinExistence type="inferred from homology"/>
<keyword evidence="2 3" id="KW-0808">Transferase</keyword>
<dbReference type="EMBL" id="JAVXUO010002068">
    <property type="protein sequence ID" value="KAK2976514.1"/>
    <property type="molecule type" value="Genomic_DNA"/>
</dbReference>
<evidence type="ECO:0000256" key="1">
    <source>
        <dbReference type="ARBA" id="ARBA00009995"/>
    </source>
</evidence>
<keyword evidence="6" id="KW-1185">Reference proteome</keyword>
<dbReference type="AlphaFoldDB" id="A0AA88U9Q2"/>
<dbReference type="InterPro" id="IPR035595">
    <property type="entry name" value="UDP_glycos_trans_CS"/>
</dbReference>
<dbReference type="InterPro" id="IPR050481">
    <property type="entry name" value="UDP-glycosyltransf_plant"/>
</dbReference>
<name>A0AA88U9Q2_9ASTE</name>